<dbReference type="GO" id="GO:0030170">
    <property type="term" value="F:pyridoxal phosphate binding"/>
    <property type="evidence" value="ECO:0007669"/>
    <property type="project" value="InterPro"/>
</dbReference>
<dbReference type="InterPro" id="IPR015424">
    <property type="entry name" value="PyrdxlP-dep_Trfase"/>
</dbReference>
<dbReference type="AlphaFoldDB" id="A0A2P7SCR2"/>
<dbReference type="Pfam" id="PF00202">
    <property type="entry name" value="Aminotran_3"/>
    <property type="match status" value="1"/>
</dbReference>
<dbReference type="Proteomes" id="UP000240653">
    <property type="component" value="Unassembled WGS sequence"/>
</dbReference>
<sequence length="436" mass="46131">MTDLYARDEKAIGTLQKLRFFPLAATGGEGSRLIERNGRRLIDLSATWGAASLGYGHPAVAKAVSAAVASPAGASILSASNEPAVALAERLLQSFPAKGDQKVWFGHSGSDANETVFRAVTKATGRKGIIAFAGAYHGCTTGSMAVSGHSVQADAQKADGLILLPYPDPYRPYQGDPSGDAVLALLKERLQNTSEPVAAAFIEPIQSDGGLIVPPEGFLRKFAEICREHQILIVCDEVKVGLGRTGKLHCFEHEGFVPDILTLGKGLGGGLPLSAVIAPASILDCASAFAMQTLHGNPVCCSAGLAVLDTIEGESLADAAERKGERLREGFRQLAARHPLIGDVRGRGLACGVELVSDRETRTPAKRETAKLVYRAYELGVVLYYVGMNSNVLELTPPLTISEAEIDDALAVLDQAFEDVEQARVDEGVLGRFAGW</sequence>
<proteinExistence type="inferred from homology"/>
<organism evidence="5 6">
    <name type="scientific">Pseudaminobacter soli</name>
    <name type="common">ex Li et al. 2025</name>
    <dbReference type="NCBI Taxonomy" id="1295366"/>
    <lineage>
        <taxon>Bacteria</taxon>
        <taxon>Pseudomonadati</taxon>
        <taxon>Pseudomonadota</taxon>
        <taxon>Alphaproteobacteria</taxon>
        <taxon>Hyphomicrobiales</taxon>
        <taxon>Phyllobacteriaceae</taxon>
        <taxon>Pseudaminobacter</taxon>
    </lineage>
</organism>
<protein>
    <submittedName>
        <fullName evidence="5">Aspartate aminotransferase family protein</fullName>
    </submittedName>
</protein>
<comment type="similarity">
    <text evidence="2 4">Belongs to the class-III pyridoxal-phosphate-dependent aminotransferase family.</text>
</comment>
<dbReference type="Gene3D" id="3.90.1150.10">
    <property type="entry name" value="Aspartate Aminotransferase, domain 1"/>
    <property type="match status" value="1"/>
</dbReference>
<gene>
    <name evidence="5" type="ORF">C7I85_13920</name>
</gene>
<dbReference type="InterPro" id="IPR015422">
    <property type="entry name" value="PyrdxlP-dep_Trfase_small"/>
</dbReference>
<dbReference type="RefSeq" id="WP_106724591.1">
    <property type="nucleotide sequence ID" value="NZ_PXYL01000006.1"/>
</dbReference>
<dbReference type="PIRSF" id="PIRSF000521">
    <property type="entry name" value="Transaminase_4ab_Lys_Orn"/>
    <property type="match status" value="1"/>
</dbReference>
<evidence type="ECO:0000313" key="6">
    <source>
        <dbReference type="Proteomes" id="UP000240653"/>
    </source>
</evidence>
<evidence type="ECO:0000256" key="3">
    <source>
        <dbReference type="ARBA" id="ARBA00022898"/>
    </source>
</evidence>
<dbReference type="InterPro" id="IPR015421">
    <property type="entry name" value="PyrdxlP-dep_Trfase_major"/>
</dbReference>
<dbReference type="GO" id="GO:0008483">
    <property type="term" value="F:transaminase activity"/>
    <property type="evidence" value="ECO:0007669"/>
    <property type="project" value="UniProtKB-KW"/>
</dbReference>
<dbReference type="PANTHER" id="PTHR45688">
    <property type="match status" value="1"/>
</dbReference>
<dbReference type="CDD" id="cd00610">
    <property type="entry name" value="OAT_like"/>
    <property type="match status" value="1"/>
</dbReference>
<reference evidence="5 6" key="1">
    <citation type="submission" date="2018-03" db="EMBL/GenBank/DDBJ databases">
        <title>The draft genome of Mesorhizobium soli JCM 19897.</title>
        <authorList>
            <person name="Li L."/>
            <person name="Liu L."/>
            <person name="Liang L."/>
            <person name="Wang T."/>
            <person name="Zhang X."/>
        </authorList>
    </citation>
    <scope>NUCLEOTIDE SEQUENCE [LARGE SCALE GENOMIC DNA]</scope>
    <source>
        <strain evidence="5 6">JCM 19897</strain>
    </source>
</reference>
<dbReference type="PANTHER" id="PTHR45688:SF13">
    <property type="entry name" value="ALANINE--GLYOXYLATE AMINOTRANSFERASE 2-LIKE"/>
    <property type="match status" value="1"/>
</dbReference>
<comment type="caution">
    <text evidence="5">The sequence shown here is derived from an EMBL/GenBank/DDBJ whole genome shotgun (WGS) entry which is preliminary data.</text>
</comment>
<dbReference type="Gene3D" id="3.40.640.10">
    <property type="entry name" value="Type I PLP-dependent aspartate aminotransferase-like (Major domain)"/>
    <property type="match status" value="1"/>
</dbReference>
<keyword evidence="5" id="KW-0808">Transferase</keyword>
<keyword evidence="3 4" id="KW-0663">Pyridoxal phosphate</keyword>
<dbReference type="OrthoDB" id="9801834at2"/>
<evidence type="ECO:0000256" key="1">
    <source>
        <dbReference type="ARBA" id="ARBA00001933"/>
    </source>
</evidence>
<dbReference type="EMBL" id="PXYL01000006">
    <property type="protein sequence ID" value="PSJ60258.1"/>
    <property type="molecule type" value="Genomic_DNA"/>
</dbReference>
<dbReference type="InterPro" id="IPR049704">
    <property type="entry name" value="Aminotrans_3_PPA_site"/>
</dbReference>
<dbReference type="SUPFAM" id="SSF53383">
    <property type="entry name" value="PLP-dependent transferases"/>
    <property type="match status" value="1"/>
</dbReference>
<dbReference type="InterPro" id="IPR005814">
    <property type="entry name" value="Aminotrans_3"/>
</dbReference>
<evidence type="ECO:0000256" key="4">
    <source>
        <dbReference type="RuleBase" id="RU003560"/>
    </source>
</evidence>
<evidence type="ECO:0000256" key="2">
    <source>
        <dbReference type="ARBA" id="ARBA00008954"/>
    </source>
</evidence>
<accession>A0A2P7SCR2</accession>
<name>A0A2P7SCR2_9HYPH</name>
<dbReference type="PROSITE" id="PS00600">
    <property type="entry name" value="AA_TRANSFER_CLASS_3"/>
    <property type="match status" value="1"/>
</dbReference>
<evidence type="ECO:0000313" key="5">
    <source>
        <dbReference type="EMBL" id="PSJ60258.1"/>
    </source>
</evidence>
<keyword evidence="5" id="KW-0032">Aminotransferase</keyword>
<keyword evidence="6" id="KW-1185">Reference proteome</keyword>
<comment type="cofactor">
    <cofactor evidence="1">
        <name>pyridoxal 5'-phosphate</name>
        <dbReference type="ChEBI" id="CHEBI:597326"/>
    </cofactor>
</comment>